<sequence length="248" mass="26571">MAEPGDNRNEISGSVQADGVVQAGEIHGDVHIGARRRPLLVMASVATTAVVVAAITLWPKPTPPADQPPPAALTLTAVWDTRCVYRLAGDDRPPGMPDALTASADLFVGAQNRSEEEVIILGIRVVLRHRAGPPTTGELTLVEPCPASRQPLHGMIVDFDTEPLQVRMVPEDPGPALVGTTPTPAQPSAVFPFKVSRGDPEAFRFNFESARCDCVFDLAVDWVSNGEPRESALGPYRIVPHVEALVRK</sequence>
<keyword evidence="1" id="KW-0812">Transmembrane</keyword>
<accession>A0ABS4TLV8</accession>
<dbReference type="RefSeq" id="WP_209642594.1">
    <property type="nucleotide sequence ID" value="NZ_JAGINW010000001.1"/>
</dbReference>
<evidence type="ECO:0000256" key="1">
    <source>
        <dbReference type="SAM" id="Phobius"/>
    </source>
</evidence>
<proteinExistence type="predicted"/>
<dbReference type="EMBL" id="JAGINW010000001">
    <property type="protein sequence ID" value="MBP2325390.1"/>
    <property type="molecule type" value="Genomic_DNA"/>
</dbReference>
<gene>
    <name evidence="2" type="ORF">JOF56_005775</name>
</gene>
<reference evidence="2 3" key="1">
    <citation type="submission" date="2021-03" db="EMBL/GenBank/DDBJ databases">
        <title>Sequencing the genomes of 1000 actinobacteria strains.</title>
        <authorList>
            <person name="Klenk H.-P."/>
        </authorList>
    </citation>
    <scope>NUCLEOTIDE SEQUENCE [LARGE SCALE GENOMIC DNA]</scope>
    <source>
        <strain evidence="2 3">DSM 46670</strain>
    </source>
</reference>
<name>A0ABS4TLV8_9PSEU</name>
<evidence type="ECO:0000313" key="2">
    <source>
        <dbReference type="EMBL" id="MBP2325390.1"/>
    </source>
</evidence>
<comment type="caution">
    <text evidence="2">The sequence shown here is derived from an EMBL/GenBank/DDBJ whole genome shotgun (WGS) entry which is preliminary data.</text>
</comment>
<protein>
    <submittedName>
        <fullName evidence="2">Uncharacterized protein</fullName>
    </submittedName>
</protein>
<keyword evidence="1" id="KW-1133">Transmembrane helix</keyword>
<organism evidence="2 3">
    <name type="scientific">Kibdelosporangium banguiense</name>
    <dbReference type="NCBI Taxonomy" id="1365924"/>
    <lineage>
        <taxon>Bacteria</taxon>
        <taxon>Bacillati</taxon>
        <taxon>Actinomycetota</taxon>
        <taxon>Actinomycetes</taxon>
        <taxon>Pseudonocardiales</taxon>
        <taxon>Pseudonocardiaceae</taxon>
        <taxon>Kibdelosporangium</taxon>
    </lineage>
</organism>
<keyword evidence="1" id="KW-0472">Membrane</keyword>
<feature type="transmembrane region" description="Helical" evidence="1">
    <location>
        <begin position="39"/>
        <end position="58"/>
    </location>
</feature>
<evidence type="ECO:0000313" key="3">
    <source>
        <dbReference type="Proteomes" id="UP001519332"/>
    </source>
</evidence>
<dbReference type="Proteomes" id="UP001519332">
    <property type="component" value="Unassembled WGS sequence"/>
</dbReference>
<keyword evidence="3" id="KW-1185">Reference proteome</keyword>